<comment type="caution">
    <text evidence="6">The sequence shown here is derived from an EMBL/GenBank/DDBJ whole genome shotgun (WGS) entry which is preliminary data.</text>
</comment>
<dbReference type="EMBL" id="JAUYVH010000005">
    <property type="protein sequence ID" value="MDQ9170851.1"/>
    <property type="molecule type" value="Genomic_DNA"/>
</dbReference>
<dbReference type="Gene3D" id="3.90.1210.10">
    <property type="entry name" value="Antifreeze-like/N-acetylneuraminic acid synthase C-terminal domain"/>
    <property type="match status" value="1"/>
</dbReference>
<gene>
    <name evidence="6" type="primary">flgA</name>
    <name evidence="6" type="ORF">Q8A64_10560</name>
</gene>
<protein>
    <recommendedName>
        <fullName evidence="4">Flagella basal body P-ring formation protein FlgA</fullName>
    </recommendedName>
</protein>
<evidence type="ECO:0000256" key="3">
    <source>
        <dbReference type="ARBA" id="ARBA00022764"/>
    </source>
</evidence>
<reference evidence="6 7" key="1">
    <citation type="submission" date="2023-08" db="EMBL/GenBank/DDBJ databases">
        <title>Oxalobacteraceae gen .nov., isolated from river sludge outside the plant.</title>
        <authorList>
            <person name="Zhao S.Y."/>
        </authorList>
    </citation>
    <scope>NUCLEOTIDE SEQUENCE [LARGE SCALE GENOMIC DNA]</scope>
    <source>
        <strain evidence="6 7">R-40</strain>
    </source>
</reference>
<dbReference type="PANTHER" id="PTHR36307">
    <property type="entry name" value="FLAGELLA BASAL BODY P-RING FORMATION PROTEIN FLGA"/>
    <property type="match status" value="1"/>
</dbReference>
<keyword evidence="3 4" id="KW-0574">Periplasm</keyword>
<evidence type="ECO:0000256" key="4">
    <source>
        <dbReference type="RuleBase" id="RU362063"/>
    </source>
</evidence>
<keyword evidence="6" id="KW-0969">Cilium</keyword>
<evidence type="ECO:0000313" key="6">
    <source>
        <dbReference type="EMBL" id="MDQ9170851.1"/>
    </source>
</evidence>
<dbReference type="InterPro" id="IPR017585">
    <property type="entry name" value="SAF_FlgA"/>
</dbReference>
<dbReference type="InterPro" id="IPR013974">
    <property type="entry name" value="SAF"/>
</dbReference>
<dbReference type="PANTHER" id="PTHR36307:SF1">
    <property type="entry name" value="FLAGELLA BASAL BODY P-RING FORMATION PROTEIN FLGA"/>
    <property type="match status" value="1"/>
</dbReference>
<organism evidence="6 7">
    <name type="scientific">Keguizhuia sedimenti</name>
    <dbReference type="NCBI Taxonomy" id="3064264"/>
    <lineage>
        <taxon>Bacteria</taxon>
        <taxon>Pseudomonadati</taxon>
        <taxon>Pseudomonadota</taxon>
        <taxon>Betaproteobacteria</taxon>
        <taxon>Burkholderiales</taxon>
        <taxon>Oxalobacteraceae</taxon>
        <taxon>Keguizhuia</taxon>
    </lineage>
</organism>
<dbReference type="SMART" id="SM00858">
    <property type="entry name" value="SAF"/>
    <property type="match status" value="1"/>
</dbReference>
<evidence type="ECO:0000259" key="5">
    <source>
        <dbReference type="SMART" id="SM00858"/>
    </source>
</evidence>
<comment type="subcellular location">
    <subcellularLocation>
        <location evidence="1 4">Periplasm</location>
    </subcellularLocation>
</comment>
<evidence type="ECO:0000256" key="1">
    <source>
        <dbReference type="ARBA" id="ARBA00004418"/>
    </source>
</evidence>
<sequence length="239" mass="24687">MKILTGLLSFLCIATAMPFAAAQTALPNASPQRQDTEVLRKTVERFLHKQSAGLPGDVTVTAGAVDARMNLPACPSPEAFLPPGGRLWGKTTVGVRCNAPSPWTVYLAATVRVVGDYVAAAVPLAQGQLVGAHDVIKVKGDLTGMPNGIVTDPAQAIGRTVAMSLHAGTPLRHDSLRTQRAVQAGQIVKLVSIGPGFRVTADGKALGHGNAGQIVQASTSNGQVVSGIARANGILEVTY</sequence>
<dbReference type="Proteomes" id="UP001225596">
    <property type="component" value="Unassembled WGS sequence"/>
</dbReference>
<dbReference type="Gene3D" id="2.30.30.760">
    <property type="match status" value="1"/>
</dbReference>
<comment type="similarity">
    <text evidence="4">Belongs to the FlgA family.</text>
</comment>
<name>A0ABU1BQZ9_9BURK</name>
<keyword evidence="7" id="KW-1185">Reference proteome</keyword>
<dbReference type="InterPro" id="IPR039246">
    <property type="entry name" value="Flagellar_FlgA"/>
</dbReference>
<dbReference type="NCBIfam" id="TIGR03170">
    <property type="entry name" value="flgA_cterm"/>
    <property type="match status" value="1"/>
</dbReference>
<keyword evidence="2 4" id="KW-0732">Signal</keyword>
<feature type="signal peptide" evidence="4">
    <location>
        <begin position="1"/>
        <end position="22"/>
    </location>
</feature>
<feature type="domain" description="SAF" evidence="5">
    <location>
        <begin position="115"/>
        <end position="177"/>
    </location>
</feature>
<keyword evidence="6" id="KW-0966">Cell projection</keyword>
<dbReference type="Pfam" id="PF17656">
    <property type="entry name" value="ChapFlgA_N"/>
    <property type="match status" value="1"/>
</dbReference>
<proteinExistence type="inferred from homology"/>
<dbReference type="RefSeq" id="WP_338436785.1">
    <property type="nucleotide sequence ID" value="NZ_JAUYVH010000005.1"/>
</dbReference>
<keyword evidence="6" id="KW-0282">Flagellum</keyword>
<evidence type="ECO:0000256" key="2">
    <source>
        <dbReference type="ARBA" id="ARBA00022729"/>
    </source>
</evidence>
<comment type="function">
    <text evidence="4">Involved in the assembly process of the P-ring formation. It may associate with FlgF on the rod constituting a structure essential for the P-ring assembly or may act as a modulator protein for the P-ring assembly.</text>
</comment>
<dbReference type="InterPro" id="IPR041231">
    <property type="entry name" value="FlgA_N"/>
</dbReference>
<dbReference type="CDD" id="cd11614">
    <property type="entry name" value="SAF_CpaB_FlgA_like"/>
    <property type="match status" value="1"/>
</dbReference>
<feature type="chain" id="PRO_5044993557" description="Flagella basal body P-ring formation protein FlgA" evidence="4">
    <location>
        <begin position="23"/>
        <end position="239"/>
    </location>
</feature>
<dbReference type="Pfam" id="PF13144">
    <property type="entry name" value="ChapFlgA"/>
    <property type="match status" value="1"/>
</dbReference>
<accession>A0ABU1BQZ9</accession>
<evidence type="ECO:0000313" key="7">
    <source>
        <dbReference type="Proteomes" id="UP001225596"/>
    </source>
</evidence>
<keyword evidence="4" id="KW-1005">Bacterial flagellum biogenesis</keyword>